<keyword evidence="1" id="KW-0472">Membrane</keyword>
<organism evidence="3 4">
    <name type="scientific">Neomicrococcus aestuarii</name>
    <dbReference type="NCBI Taxonomy" id="556325"/>
    <lineage>
        <taxon>Bacteria</taxon>
        <taxon>Bacillati</taxon>
        <taxon>Actinomycetota</taxon>
        <taxon>Actinomycetes</taxon>
        <taxon>Micrococcales</taxon>
        <taxon>Micrococcaceae</taxon>
        <taxon>Neomicrococcus</taxon>
    </lineage>
</organism>
<dbReference type="InterPro" id="IPR012728">
    <property type="entry name" value="Pls/PosA_C"/>
</dbReference>
<dbReference type="InterPro" id="IPR011004">
    <property type="entry name" value="Trimer_LpxA-like_sf"/>
</dbReference>
<dbReference type="KEGG" id="nae:BHE16_04470"/>
<feature type="transmembrane region" description="Helical" evidence="1">
    <location>
        <begin position="1121"/>
        <end position="1147"/>
    </location>
</feature>
<feature type="transmembrane region" description="Helical" evidence="1">
    <location>
        <begin position="1088"/>
        <end position="1109"/>
    </location>
</feature>
<accession>A0A1L2ZRJ8</accession>
<dbReference type="Pfam" id="PF00501">
    <property type="entry name" value="AMP-binding"/>
    <property type="match status" value="1"/>
</dbReference>
<keyword evidence="4" id="KW-1185">Reference proteome</keyword>
<evidence type="ECO:0000313" key="3">
    <source>
        <dbReference type="EMBL" id="APF41719.1"/>
    </source>
</evidence>
<dbReference type="PROSITE" id="PS00455">
    <property type="entry name" value="AMP_BINDING"/>
    <property type="match status" value="1"/>
</dbReference>
<evidence type="ECO:0000313" key="4">
    <source>
        <dbReference type="Proteomes" id="UP000183530"/>
    </source>
</evidence>
<dbReference type="EMBL" id="CP018135">
    <property type="protein sequence ID" value="APF41719.1"/>
    <property type="molecule type" value="Genomic_DNA"/>
</dbReference>
<dbReference type="GO" id="GO:0031177">
    <property type="term" value="F:phosphopantetheine binding"/>
    <property type="evidence" value="ECO:0007669"/>
    <property type="project" value="TreeGrafter"/>
</dbReference>
<dbReference type="Gene3D" id="2.160.10.10">
    <property type="entry name" value="Hexapeptide repeat proteins"/>
    <property type="match status" value="3"/>
</dbReference>
<gene>
    <name evidence="3" type="ORF">BHE16_04470</name>
</gene>
<dbReference type="InterPro" id="IPR045851">
    <property type="entry name" value="AMP-bd_C_sf"/>
</dbReference>
<dbReference type="SUPFAM" id="SSF51161">
    <property type="entry name" value="Trimeric LpxA-like enzymes"/>
    <property type="match status" value="3"/>
</dbReference>
<feature type="domain" description="AMP-dependent synthetase/ligase" evidence="2">
    <location>
        <begin position="28"/>
        <end position="351"/>
    </location>
</feature>
<dbReference type="NCBIfam" id="TIGR02353">
    <property type="entry name" value="NRPS_term_dom"/>
    <property type="match status" value="1"/>
</dbReference>
<dbReference type="STRING" id="556325.BHE16_04470"/>
<proteinExistence type="predicted"/>
<dbReference type="Gene3D" id="3.40.50.12780">
    <property type="entry name" value="N-terminal domain of ligase-like"/>
    <property type="match status" value="1"/>
</dbReference>
<dbReference type="CDD" id="cd05930">
    <property type="entry name" value="A_NRPS"/>
    <property type="match status" value="1"/>
</dbReference>
<dbReference type="Gene3D" id="3.30.300.30">
    <property type="match status" value="1"/>
</dbReference>
<keyword evidence="1" id="KW-1133">Transmembrane helix</keyword>
<dbReference type="InterPro" id="IPR036736">
    <property type="entry name" value="ACP-like_sf"/>
</dbReference>
<dbReference type="Proteomes" id="UP000183530">
    <property type="component" value="Chromosome"/>
</dbReference>
<dbReference type="PANTHER" id="PTHR45527">
    <property type="entry name" value="NONRIBOSOMAL PEPTIDE SYNTHETASE"/>
    <property type="match status" value="1"/>
</dbReference>
<keyword evidence="1" id="KW-0812">Transmembrane</keyword>
<dbReference type="SUPFAM" id="SSF56801">
    <property type="entry name" value="Acetyl-CoA synthetase-like"/>
    <property type="match status" value="1"/>
</dbReference>
<dbReference type="InterPro" id="IPR000873">
    <property type="entry name" value="AMP-dep_synth/lig_dom"/>
</dbReference>
<feature type="transmembrane region" description="Helical" evidence="1">
    <location>
        <begin position="86"/>
        <end position="103"/>
    </location>
</feature>
<feature type="transmembrane region" description="Helical" evidence="1">
    <location>
        <begin position="644"/>
        <end position="663"/>
    </location>
</feature>
<protein>
    <submittedName>
        <fullName evidence="3">Amino acid adenylation protein</fullName>
    </submittedName>
</protein>
<feature type="transmembrane region" description="Helical" evidence="1">
    <location>
        <begin position="886"/>
        <end position="907"/>
    </location>
</feature>
<evidence type="ECO:0000256" key="1">
    <source>
        <dbReference type="SAM" id="Phobius"/>
    </source>
</evidence>
<dbReference type="GO" id="GO:0005737">
    <property type="term" value="C:cytoplasm"/>
    <property type="evidence" value="ECO:0007669"/>
    <property type="project" value="TreeGrafter"/>
</dbReference>
<name>A0A1L2ZRJ8_9MICC</name>
<reference evidence="3 4" key="1">
    <citation type="submission" date="2016-11" db="EMBL/GenBank/DDBJ databases">
        <title>Genome sequencing of Zhihengliuella aestuarii B18 antagonistic to Plasmodiophora brassicae.</title>
        <authorList>
            <person name="Luo Y."/>
        </authorList>
    </citation>
    <scope>NUCLEOTIDE SEQUENCE [LARGE SCALE GENOMIC DNA]</scope>
    <source>
        <strain evidence="3 4">B18</strain>
    </source>
</reference>
<dbReference type="PANTHER" id="PTHR45527:SF1">
    <property type="entry name" value="FATTY ACID SYNTHASE"/>
    <property type="match status" value="1"/>
</dbReference>
<feature type="transmembrane region" description="Helical" evidence="1">
    <location>
        <begin position="850"/>
        <end position="874"/>
    </location>
</feature>
<dbReference type="Gene3D" id="1.10.1200.10">
    <property type="entry name" value="ACP-like"/>
    <property type="match status" value="1"/>
</dbReference>
<dbReference type="InterPro" id="IPR020845">
    <property type="entry name" value="AMP-binding_CS"/>
</dbReference>
<dbReference type="SUPFAM" id="SSF47336">
    <property type="entry name" value="ACP-like"/>
    <property type="match status" value="1"/>
</dbReference>
<sequence>MNGTDDHEDVAIYGAEEPVPSRTLPDIFRATAKEFPHATALEGSDTSLTYAELSELLDVHVSRLRDAGVGRGDRVGLRVPSGTTDLYTAILAILFAGAAYVPVDWDDPDSRADTVFTEANVCAVIGANLEITPRIDGHRNMDHSEPSIHDDAWIIFTSGTTGVPKGVAVTHRSAAALVDTEATFYLSKEPLNPDDRVMAGLSVAFDASCEEMWLAWRHGATLVAASRDTVRSGEDLGLWIRDRHITAISTVPTLASMWPADSMEQVRLLIFGGEACPPELIERLSVPGREVWNTYGPTEATVIATAALLEPGDVVRIGRPLRGWNLAVVDSEGFPVRWGETGELVIGGVGLGRYLDDAKDAEKYAPLLALGWDRAYRTGDHVVADPEGLVFAGRIDDQIKMGGRRLELGEIDEAITSLPGVLVGAAAKQTTNGGSDVLVGYFVSRTGEKLDVGELRSALSGKLPGGVAPSLCQLDSMPLKTSGKVDRKALPWPLPFADDVDHEPIDESLEWLRDEWVDLLGPIPLNSESDFFANGGSSVLVANLLTRVRAKFPDATIAGMYANSSLQAMGFYLQGLGDGSGGGGGERAPRDEPQAPRASAGWYQTAFLGFLYAITGLRYIAAALAVVWILAAFFRAGWVPLPEWYIALTPWLLFFTLPARVFWTSLGVRFFNSFVKPGDVERGSWPHLCLWSAERLLTFQKLDVLYGTPFNTTLHRLFGNKVGEDTVLYNAPPVAGLASIGNQASVEVEADLSGYWIDGDTVHIGKVTIGDRARIGARSIASPDVTIGEDAEIESGSHFHGTVPAGEFWGGSPFHAIGVAGETWPRESSTAEPRVQCWSRRKYRRASALAIFYVSFIPMLAIIPGGAIIMTLQIDTQYYEDVFVALAWYVPIFTILTAVTWLTLIVATVRVVAGDLRPGYFSVRSREGLSAWITWSLLQRSLVQAYPIYASWFTPTFLRLLGARVGKNVEISTIETIPHLTRLDDGCFIADHASLTSTRHRNGWLHIGTTVIGERSFVGNSAMVGPDRDLPPDTLLAVLSAAPDKPAQGTTWIGKTATEIPRARVEADAEKTYNPSRSLKRKRVFVELCRLIPLMITSWVDLFVIYWLTMIYMNGGSPLDGLIAAVLASPFVAMVAASIFAIIPLILKWVLIGHYPVGDRPLFSSFVWRGELVDVFVEQLAVPSFVRHALGSPLFNVYQRLMGVKIGRGAWVESWWLPEFDLVNIGERATINRGTVLQTHLFQDRVMSMERVYVHDGATLGPNSFMLPGSSICERSTVGPGSLVLRQEVIPPDGYWAGNPAQRVNEQELVHHG</sequence>
<dbReference type="GO" id="GO:0043041">
    <property type="term" value="P:amino acid activation for nonribosomal peptide biosynthetic process"/>
    <property type="evidence" value="ECO:0007669"/>
    <property type="project" value="TreeGrafter"/>
</dbReference>
<dbReference type="InterPro" id="IPR042099">
    <property type="entry name" value="ANL_N_sf"/>
</dbReference>
<dbReference type="GO" id="GO:0044550">
    <property type="term" value="P:secondary metabolite biosynthetic process"/>
    <property type="evidence" value="ECO:0007669"/>
    <property type="project" value="TreeGrafter"/>
</dbReference>
<evidence type="ECO:0000259" key="2">
    <source>
        <dbReference type="Pfam" id="PF00501"/>
    </source>
</evidence>